<evidence type="ECO:0000256" key="1">
    <source>
        <dbReference type="PROSITE-ProRule" id="PRU00042"/>
    </source>
</evidence>
<dbReference type="OrthoDB" id="3813751at2759"/>
<evidence type="ECO:0000313" key="4">
    <source>
        <dbReference type="Proteomes" id="UP000310066"/>
    </source>
</evidence>
<dbReference type="Proteomes" id="UP000310066">
    <property type="component" value="Unassembled WGS sequence"/>
</dbReference>
<feature type="domain" description="C2H2-type" evidence="2">
    <location>
        <begin position="21"/>
        <end position="48"/>
    </location>
</feature>
<proteinExistence type="predicted"/>
<dbReference type="InterPro" id="IPR013087">
    <property type="entry name" value="Znf_C2H2_type"/>
</dbReference>
<name>A0A4U0VEP2_9PEZI</name>
<dbReference type="EMBL" id="NAJP01000005">
    <property type="protein sequence ID" value="TKA47494.1"/>
    <property type="molecule type" value="Genomic_DNA"/>
</dbReference>
<evidence type="ECO:0000259" key="2">
    <source>
        <dbReference type="PROSITE" id="PS50157"/>
    </source>
</evidence>
<protein>
    <recommendedName>
        <fullName evidence="2">C2H2-type domain-containing protein</fullName>
    </recommendedName>
</protein>
<reference evidence="3 4" key="1">
    <citation type="submission" date="2017-03" db="EMBL/GenBank/DDBJ databases">
        <title>Genomes of endolithic fungi from Antarctica.</title>
        <authorList>
            <person name="Coleine C."/>
            <person name="Masonjones S."/>
            <person name="Stajich J.E."/>
        </authorList>
    </citation>
    <scope>NUCLEOTIDE SEQUENCE [LARGE SCALE GENOMIC DNA]</scope>
    <source>
        <strain evidence="3 4">CCFEE 5311</strain>
    </source>
</reference>
<comment type="caution">
    <text evidence="3">The sequence shown here is derived from an EMBL/GenBank/DDBJ whole genome shotgun (WGS) entry which is preliminary data.</text>
</comment>
<dbReference type="PROSITE" id="PS50157">
    <property type="entry name" value="ZINC_FINGER_C2H2_2"/>
    <property type="match status" value="1"/>
</dbReference>
<sequence length="310" mass="34836">MTPLQNKNKHPYTPPNGARPYICNLCHAAFAERDAVRRHHHYNYRRKPSEGCWTSSGKPAGAVWWDHPSCSTVGGRPFYPDWDVSQPEGGRLLLWYAQDVGVDGEGLPTEEAELLRQNETYRLRPDANPWFVTGVPYTAEQRAEDESLGRFNRDGSLSRLAVQVREEEACLGEDPEAQLLLLCAIVTPESYAELLRVSRTEEEWESGTVDDIFLAVALHTSDEDLAARLGLAVDEILDWLEQAIDNFAAVHFLASDGRARLAGGEERDEVVDRIRERRIDAASGEWMQLSCCRNDMRKAVEAEVSSPTPV</sequence>
<dbReference type="AlphaFoldDB" id="A0A4U0VEP2"/>
<dbReference type="GO" id="GO:0008270">
    <property type="term" value="F:zinc ion binding"/>
    <property type="evidence" value="ECO:0007669"/>
    <property type="project" value="UniProtKB-KW"/>
</dbReference>
<organism evidence="3 4">
    <name type="scientific">Friedmanniomyces endolithicus</name>
    <dbReference type="NCBI Taxonomy" id="329885"/>
    <lineage>
        <taxon>Eukaryota</taxon>
        <taxon>Fungi</taxon>
        <taxon>Dikarya</taxon>
        <taxon>Ascomycota</taxon>
        <taxon>Pezizomycotina</taxon>
        <taxon>Dothideomycetes</taxon>
        <taxon>Dothideomycetidae</taxon>
        <taxon>Mycosphaerellales</taxon>
        <taxon>Teratosphaeriaceae</taxon>
        <taxon>Friedmanniomyces</taxon>
    </lineage>
</organism>
<keyword evidence="1" id="KW-0862">Zinc</keyword>
<accession>A0A4U0VEP2</accession>
<evidence type="ECO:0000313" key="3">
    <source>
        <dbReference type="EMBL" id="TKA47494.1"/>
    </source>
</evidence>
<keyword evidence="1" id="KW-0863">Zinc-finger</keyword>
<keyword evidence="1" id="KW-0479">Metal-binding</keyword>
<gene>
    <name evidence="3" type="ORF">B0A54_01866</name>
</gene>